<evidence type="ECO:0000313" key="2">
    <source>
        <dbReference type="EMBL" id="MBO0350046.1"/>
    </source>
</evidence>
<reference evidence="2 3" key="1">
    <citation type="submission" date="2021-03" db="EMBL/GenBank/DDBJ databases">
        <title>Metabolic Capacity of the Antarctic Cyanobacterium Phormidium pseudopriestleyi that Sustains Oxygenic Photosynthesis in the Presence of Hydrogen Sulfide.</title>
        <authorList>
            <person name="Lumian J.E."/>
            <person name="Jungblut A.D."/>
            <person name="Dillon M.L."/>
            <person name="Hawes I."/>
            <person name="Doran P.T."/>
            <person name="Mackey T.J."/>
            <person name="Dick G.J."/>
            <person name="Grettenberger C.L."/>
            <person name="Sumner D.Y."/>
        </authorList>
    </citation>
    <scope>NUCLEOTIDE SEQUENCE [LARGE SCALE GENOMIC DNA]</scope>
    <source>
        <strain evidence="2 3">FRX01</strain>
    </source>
</reference>
<comment type="caution">
    <text evidence="2">The sequence shown here is derived from an EMBL/GenBank/DDBJ whole genome shotgun (WGS) entry which is preliminary data.</text>
</comment>
<protein>
    <submittedName>
        <fullName evidence="2">Helix-turn-helix domain-containing protein</fullName>
    </submittedName>
</protein>
<dbReference type="InterPro" id="IPR011991">
    <property type="entry name" value="ArsR-like_HTH"/>
</dbReference>
<accession>A0ABS3FSG5</accession>
<dbReference type="RefSeq" id="WP_207088545.1">
    <property type="nucleotide sequence ID" value="NZ_JAFLQW010000351.1"/>
</dbReference>
<gene>
    <name evidence="2" type="ORF">J0895_13170</name>
</gene>
<keyword evidence="3" id="KW-1185">Reference proteome</keyword>
<evidence type="ECO:0000313" key="3">
    <source>
        <dbReference type="Proteomes" id="UP000664844"/>
    </source>
</evidence>
<dbReference type="Proteomes" id="UP000664844">
    <property type="component" value="Unassembled WGS sequence"/>
</dbReference>
<dbReference type="InterPro" id="IPR036388">
    <property type="entry name" value="WH-like_DNA-bd_sf"/>
</dbReference>
<dbReference type="InterPro" id="IPR000835">
    <property type="entry name" value="HTH_MarR-typ"/>
</dbReference>
<dbReference type="InterPro" id="IPR036390">
    <property type="entry name" value="WH_DNA-bd_sf"/>
</dbReference>
<proteinExistence type="predicted"/>
<dbReference type="Pfam" id="PF09952">
    <property type="entry name" value="AbiEi_2"/>
    <property type="match status" value="1"/>
</dbReference>
<feature type="domain" description="HTH marR-type" evidence="1">
    <location>
        <begin position="129"/>
        <end position="184"/>
    </location>
</feature>
<dbReference type="InterPro" id="IPR019238">
    <property type="entry name" value="AbiEi_2"/>
</dbReference>
<dbReference type="Pfam" id="PF12802">
    <property type="entry name" value="MarR_2"/>
    <property type="match status" value="1"/>
</dbReference>
<evidence type="ECO:0000259" key="1">
    <source>
        <dbReference type="Pfam" id="PF12802"/>
    </source>
</evidence>
<organism evidence="2 3">
    <name type="scientific">Phormidium pseudopriestleyi FRX01</name>
    <dbReference type="NCBI Taxonomy" id="1759528"/>
    <lineage>
        <taxon>Bacteria</taxon>
        <taxon>Bacillati</taxon>
        <taxon>Cyanobacteriota</taxon>
        <taxon>Cyanophyceae</taxon>
        <taxon>Oscillatoriophycideae</taxon>
        <taxon>Oscillatoriales</taxon>
        <taxon>Oscillatoriaceae</taxon>
        <taxon>Phormidium</taxon>
    </lineage>
</organism>
<dbReference type="Gene3D" id="1.10.10.10">
    <property type="entry name" value="Winged helix-like DNA-binding domain superfamily/Winged helix DNA-binding domain"/>
    <property type="match status" value="1"/>
</dbReference>
<dbReference type="EMBL" id="JAFLQW010000351">
    <property type="protein sequence ID" value="MBO0350046.1"/>
    <property type="molecule type" value="Genomic_DNA"/>
</dbReference>
<dbReference type="CDD" id="cd00090">
    <property type="entry name" value="HTH_ARSR"/>
    <property type="match status" value="1"/>
</dbReference>
<name>A0ABS3FSG5_9CYAN</name>
<dbReference type="SUPFAM" id="SSF46785">
    <property type="entry name" value="Winged helix' DNA-binding domain"/>
    <property type="match status" value="1"/>
</dbReference>
<sequence length="350" mass="39503">MKQESPLLRECLDHLNALPDIEAKNGDRNWITIRNGEKSVDSAYKIQPDVTGTTAELIIPYFQQFERNNGEKILLITRYLSNRAIDILLEKKIEFIDTAGNIYLNNPAAYILIRGQHRPKGNPLSRSKITVTTLKLIYILLKFPHILQATVGDIATAAGITSSTVNRGLQDLYELGYLQRQRDGNYRIINYPKLLERWEMGYAESLRPKLIVEAFTPAGERSFSDVAETIIEGAKEGKFLLGGELGAAIATDYLRPQSATLHLVESDRQTSVKLQAIAIAAKMRLKPSPKGNIVFVQQFGTQNTWSEDGRETLADPLLLHAELLLIPDERSQETADRLYRHYVARRDENT</sequence>